<dbReference type="OrthoDB" id="7763451at2759"/>
<organism evidence="1 2">
    <name type="scientific">Thraustotheca clavata</name>
    <dbReference type="NCBI Taxonomy" id="74557"/>
    <lineage>
        <taxon>Eukaryota</taxon>
        <taxon>Sar</taxon>
        <taxon>Stramenopiles</taxon>
        <taxon>Oomycota</taxon>
        <taxon>Saprolegniomycetes</taxon>
        <taxon>Saprolegniales</taxon>
        <taxon>Achlyaceae</taxon>
        <taxon>Thraustotheca</taxon>
    </lineage>
</organism>
<evidence type="ECO:0000313" key="1">
    <source>
        <dbReference type="EMBL" id="OQR85157.1"/>
    </source>
</evidence>
<reference evidence="1 2" key="1">
    <citation type="journal article" date="2014" name="Genome Biol. Evol.">
        <title>The secreted proteins of Achlya hypogyna and Thraustotheca clavata identify the ancestral oomycete secretome and reveal gene acquisitions by horizontal gene transfer.</title>
        <authorList>
            <person name="Misner I."/>
            <person name="Blouin N."/>
            <person name="Leonard G."/>
            <person name="Richards T.A."/>
            <person name="Lane C.E."/>
        </authorList>
    </citation>
    <scope>NUCLEOTIDE SEQUENCE [LARGE SCALE GENOMIC DNA]</scope>
    <source>
        <strain evidence="1 2">ATCC 34112</strain>
    </source>
</reference>
<name>A0A1V9YHL1_9STRA</name>
<dbReference type="AlphaFoldDB" id="A0A1V9YHL1"/>
<evidence type="ECO:0008006" key="3">
    <source>
        <dbReference type="Google" id="ProtNLM"/>
    </source>
</evidence>
<protein>
    <recommendedName>
        <fullName evidence="3">MIT domain-containing protein</fullName>
    </recommendedName>
</protein>
<proteinExistence type="predicted"/>
<gene>
    <name evidence="1" type="ORF">THRCLA_23054</name>
</gene>
<evidence type="ECO:0000313" key="2">
    <source>
        <dbReference type="Proteomes" id="UP000243217"/>
    </source>
</evidence>
<dbReference type="InterPro" id="IPR036181">
    <property type="entry name" value="MIT_dom_sf"/>
</dbReference>
<comment type="caution">
    <text evidence="1">The sequence shown here is derived from an EMBL/GenBank/DDBJ whole genome shotgun (WGS) entry which is preliminary data.</text>
</comment>
<keyword evidence="2" id="KW-1185">Reference proteome</keyword>
<dbReference type="Proteomes" id="UP000243217">
    <property type="component" value="Unassembled WGS sequence"/>
</dbReference>
<dbReference type="EMBL" id="JNBS01003872">
    <property type="protein sequence ID" value="OQR85157.1"/>
    <property type="molecule type" value="Genomic_DNA"/>
</dbReference>
<dbReference type="SUPFAM" id="SSF116846">
    <property type="entry name" value="MIT domain"/>
    <property type="match status" value="1"/>
</dbReference>
<sequence length="240" mass="25494">MDDRIVLVFKQAQSADEAGNISEAIAKYDSAIEMLQKKYTQQTKTKSDDLARLQNAEALDKCTHRRLALLHQLHPTNSDTKAVTSAKHVPELTNKATASDDSLLASAAVAAGVGLCVAGPLGCVAGALGGAYLITKPGASGEIARATGNLAAASYVKAKEVNETYHVTERMKSAALTAVSTAKEMDTKYKIKDKTAQLLASGKKHASSINEKYHISDRATEATVNGMKKATQVIQSHKIK</sequence>
<accession>A0A1V9YHL1</accession>